<name>A0A814DIV7_9BILA</name>
<protein>
    <submittedName>
        <fullName evidence="1">Uncharacterized protein</fullName>
    </submittedName>
</protein>
<sequence length="143" mass="16780">MNYGIRIIYFILFQYVNTIRNPLLVHIAAHHLNLEQQSRTSSTEPYIYRHRLITRSTTTTPPITINNYDFSSTSTTFLHYYQPSPTFINEYISSNQTENICPRQKNVHRNCQRSCHGTNQNTNCRQQKICICDHNCGFSCLSR</sequence>
<comment type="caution">
    <text evidence="1">The sequence shown here is derived from an EMBL/GenBank/DDBJ whole genome shotgun (WGS) entry which is preliminary data.</text>
</comment>
<dbReference type="AlphaFoldDB" id="A0A814DIV7"/>
<feature type="non-terminal residue" evidence="1">
    <location>
        <position position="1"/>
    </location>
</feature>
<accession>A0A814DIV7</accession>
<evidence type="ECO:0000313" key="1">
    <source>
        <dbReference type="EMBL" id="CAF0955015.1"/>
    </source>
</evidence>
<dbReference type="EMBL" id="CAJNOT010000363">
    <property type="protein sequence ID" value="CAF0955015.1"/>
    <property type="molecule type" value="Genomic_DNA"/>
</dbReference>
<reference evidence="1" key="1">
    <citation type="submission" date="2021-02" db="EMBL/GenBank/DDBJ databases">
        <authorList>
            <person name="Nowell W R."/>
        </authorList>
    </citation>
    <scope>NUCLEOTIDE SEQUENCE</scope>
</reference>
<gene>
    <name evidence="1" type="ORF">ZHD862_LOCUS10215</name>
</gene>
<organism evidence="1 2">
    <name type="scientific">Rotaria sordida</name>
    <dbReference type="NCBI Taxonomy" id="392033"/>
    <lineage>
        <taxon>Eukaryota</taxon>
        <taxon>Metazoa</taxon>
        <taxon>Spiralia</taxon>
        <taxon>Gnathifera</taxon>
        <taxon>Rotifera</taxon>
        <taxon>Eurotatoria</taxon>
        <taxon>Bdelloidea</taxon>
        <taxon>Philodinida</taxon>
        <taxon>Philodinidae</taxon>
        <taxon>Rotaria</taxon>
    </lineage>
</organism>
<evidence type="ECO:0000313" key="2">
    <source>
        <dbReference type="Proteomes" id="UP000663864"/>
    </source>
</evidence>
<proteinExistence type="predicted"/>
<dbReference type="Proteomes" id="UP000663864">
    <property type="component" value="Unassembled WGS sequence"/>
</dbReference>